<dbReference type="GO" id="GO:0005524">
    <property type="term" value="F:ATP binding"/>
    <property type="evidence" value="ECO:0007669"/>
    <property type="project" value="InterPro"/>
</dbReference>
<dbReference type="EMBL" id="REGN01001679">
    <property type="protein sequence ID" value="RNA33150.1"/>
    <property type="molecule type" value="Genomic_DNA"/>
</dbReference>
<feature type="domain" description="Protein kinase" evidence="2">
    <location>
        <begin position="162"/>
        <end position="389"/>
    </location>
</feature>
<feature type="region of interest" description="Disordered" evidence="1">
    <location>
        <begin position="1"/>
        <end position="21"/>
    </location>
</feature>
<comment type="caution">
    <text evidence="3">The sequence shown here is derived from an EMBL/GenBank/DDBJ whole genome shotgun (WGS) entry which is preliminary data.</text>
</comment>
<dbReference type="OrthoDB" id="339325at2759"/>
<dbReference type="GO" id="GO:0005737">
    <property type="term" value="C:cytoplasm"/>
    <property type="evidence" value="ECO:0007669"/>
    <property type="project" value="TreeGrafter"/>
</dbReference>
<dbReference type="SUPFAM" id="SSF56112">
    <property type="entry name" value="Protein kinase-like (PK-like)"/>
    <property type="match status" value="1"/>
</dbReference>
<accession>A0A3M7SCA9</accession>
<dbReference type="InterPro" id="IPR051681">
    <property type="entry name" value="Ser/Thr_Kinases-Pseudokinases"/>
</dbReference>
<dbReference type="Gene3D" id="3.30.200.20">
    <property type="entry name" value="Phosphorylase Kinase, domain 1"/>
    <property type="match status" value="1"/>
</dbReference>
<evidence type="ECO:0000256" key="1">
    <source>
        <dbReference type="SAM" id="MobiDB-lite"/>
    </source>
</evidence>
<evidence type="ECO:0000313" key="4">
    <source>
        <dbReference type="Proteomes" id="UP000276133"/>
    </source>
</evidence>
<dbReference type="InterPro" id="IPR008271">
    <property type="entry name" value="Ser/Thr_kinase_AS"/>
</dbReference>
<dbReference type="AlphaFoldDB" id="A0A3M7SCA9"/>
<dbReference type="Gene3D" id="1.10.510.10">
    <property type="entry name" value="Transferase(Phosphotransferase) domain 1"/>
    <property type="match status" value="1"/>
</dbReference>
<keyword evidence="4" id="KW-1185">Reference proteome</keyword>
<dbReference type="PROSITE" id="PS50011">
    <property type="entry name" value="PROTEIN_KINASE_DOM"/>
    <property type="match status" value="1"/>
</dbReference>
<dbReference type="STRING" id="10195.A0A3M7SCA9"/>
<dbReference type="InterPro" id="IPR000719">
    <property type="entry name" value="Prot_kinase_dom"/>
</dbReference>
<protein>
    <submittedName>
        <fullName evidence="3">Mitogen-activated kinase kinase kinase 12-like</fullName>
    </submittedName>
</protein>
<evidence type="ECO:0000313" key="3">
    <source>
        <dbReference type="EMBL" id="RNA33150.1"/>
    </source>
</evidence>
<sequence length="389" mass="44718">MEKRSYSDPDLTSENQTRKNLKSARLKKINQSLRLKGEINFQLNDTFTFDPQKYIGNAKLELIDNEADDEIPPPYTSLSDGIQIKKFKSETDLKSIEISVISFEKLKIQHKTRKKRPNLQAKQGYGSIVERLIGGIFSISCLFPKKINFSTHHQQNIAHEDLELKDFLGRGAQGSVYRAVFKNEEVAVKIVESKEDADVQHLMKLDHKNLVKFKGTAINGEKKFFGIVMEFCPKKSLYEFLNHQILLEPSKIIEMAKQITEGMSYLHEKKIIHRDLKSPNILLAENNVLKITDFGACKDISDEGTEKSFKGTDETTNTINTRALVSNITFKITEEKNDYYLFFVYLTKSIESDAFIFISSDIFSIFITFPEPFSLPFSLDLFHYFYGIV</sequence>
<keyword evidence="3" id="KW-0418">Kinase</keyword>
<dbReference type="PANTHER" id="PTHR44329:SF304">
    <property type="entry name" value="MITOGEN-ACTIVATED PROTEIN KINASE KINASE KINASE 13-LIKE ISOFORM X1"/>
    <property type="match status" value="1"/>
</dbReference>
<name>A0A3M7SCA9_BRAPC</name>
<evidence type="ECO:0000259" key="2">
    <source>
        <dbReference type="PROSITE" id="PS50011"/>
    </source>
</evidence>
<proteinExistence type="predicted"/>
<gene>
    <name evidence="3" type="ORF">BpHYR1_037089</name>
</gene>
<dbReference type="GO" id="GO:0004674">
    <property type="term" value="F:protein serine/threonine kinase activity"/>
    <property type="evidence" value="ECO:0007669"/>
    <property type="project" value="TreeGrafter"/>
</dbReference>
<organism evidence="3 4">
    <name type="scientific">Brachionus plicatilis</name>
    <name type="common">Marine rotifer</name>
    <name type="synonym">Brachionus muelleri</name>
    <dbReference type="NCBI Taxonomy" id="10195"/>
    <lineage>
        <taxon>Eukaryota</taxon>
        <taxon>Metazoa</taxon>
        <taxon>Spiralia</taxon>
        <taxon>Gnathifera</taxon>
        <taxon>Rotifera</taxon>
        <taxon>Eurotatoria</taxon>
        <taxon>Monogononta</taxon>
        <taxon>Pseudotrocha</taxon>
        <taxon>Ploima</taxon>
        <taxon>Brachionidae</taxon>
        <taxon>Brachionus</taxon>
    </lineage>
</organism>
<keyword evidence="3" id="KW-0808">Transferase</keyword>
<dbReference type="PROSITE" id="PS00108">
    <property type="entry name" value="PROTEIN_KINASE_ST"/>
    <property type="match status" value="1"/>
</dbReference>
<dbReference type="Pfam" id="PF00069">
    <property type="entry name" value="Pkinase"/>
    <property type="match status" value="1"/>
</dbReference>
<dbReference type="SMART" id="SM00220">
    <property type="entry name" value="S_TKc"/>
    <property type="match status" value="1"/>
</dbReference>
<dbReference type="PANTHER" id="PTHR44329">
    <property type="entry name" value="SERINE/THREONINE-PROTEIN KINASE TNNI3K-RELATED"/>
    <property type="match status" value="1"/>
</dbReference>
<dbReference type="Proteomes" id="UP000276133">
    <property type="component" value="Unassembled WGS sequence"/>
</dbReference>
<dbReference type="InterPro" id="IPR011009">
    <property type="entry name" value="Kinase-like_dom_sf"/>
</dbReference>
<reference evidence="3 4" key="1">
    <citation type="journal article" date="2018" name="Sci. Rep.">
        <title>Genomic signatures of local adaptation to the degree of environmental predictability in rotifers.</title>
        <authorList>
            <person name="Franch-Gras L."/>
            <person name="Hahn C."/>
            <person name="Garcia-Roger E.M."/>
            <person name="Carmona M.J."/>
            <person name="Serra M."/>
            <person name="Gomez A."/>
        </authorList>
    </citation>
    <scope>NUCLEOTIDE SEQUENCE [LARGE SCALE GENOMIC DNA]</scope>
    <source>
        <strain evidence="3">HYR1</strain>
    </source>
</reference>